<dbReference type="PANTHER" id="PTHR33240">
    <property type="entry name" value="OS08G0508500 PROTEIN"/>
    <property type="match status" value="1"/>
</dbReference>
<dbReference type="EMBL" id="CP136897">
    <property type="protein sequence ID" value="WOL17528.1"/>
    <property type="molecule type" value="Genomic_DNA"/>
</dbReference>
<sequence length="134" mass="15188">MAIDNTIHSYGPIPKTLIISYYEFDFQRIDKNLHDSVVIFVIAGNFIIKKVIVDQGSSVVIFPHSIFEKMQLAKASLSPCNGDLVGFLGEKVNVRGAIWLKTTFNSQLKAKTINVHYLVIDIPRPYHMIWVDLP</sequence>
<reference evidence="1 2" key="1">
    <citation type="submission" date="2023-10" db="EMBL/GenBank/DDBJ databases">
        <title>Chromosome-scale genome assembly provides insights into flower coloration mechanisms of Canna indica.</title>
        <authorList>
            <person name="Li C."/>
        </authorList>
    </citation>
    <scope>NUCLEOTIDE SEQUENCE [LARGE SCALE GENOMIC DNA]</scope>
    <source>
        <tissue evidence="1">Flower</tissue>
    </source>
</reference>
<protein>
    <submittedName>
        <fullName evidence="1">Uncharacterized protein</fullName>
    </submittedName>
</protein>
<organism evidence="1 2">
    <name type="scientific">Canna indica</name>
    <name type="common">Indian-shot</name>
    <dbReference type="NCBI Taxonomy" id="4628"/>
    <lineage>
        <taxon>Eukaryota</taxon>
        <taxon>Viridiplantae</taxon>
        <taxon>Streptophyta</taxon>
        <taxon>Embryophyta</taxon>
        <taxon>Tracheophyta</taxon>
        <taxon>Spermatophyta</taxon>
        <taxon>Magnoliopsida</taxon>
        <taxon>Liliopsida</taxon>
        <taxon>Zingiberales</taxon>
        <taxon>Cannaceae</taxon>
        <taxon>Canna</taxon>
    </lineage>
</organism>
<name>A0AAQ3L2P4_9LILI</name>
<proteinExistence type="predicted"/>
<gene>
    <name evidence="1" type="ORF">Cni_G26321</name>
</gene>
<evidence type="ECO:0000313" key="1">
    <source>
        <dbReference type="EMBL" id="WOL17528.1"/>
    </source>
</evidence>
<keyword evidence="2" id="KW-1185">Reference proteome</keyword>
<evidence type="ECO:0000313" key="2">
    <source>
        <dbReference type="Proteomes" id="UP001327560"/>
    </source>
</evidence>
<accession>A0AAQ3L2P4</accession>
<dbReference type="AlphaFoldDB" id="A0AAQ3L2P4"/>
<dbReference type="PANTHER" id="PTHR33240:SF15">
    <property type="entry name" value="GAG-PRO-LIKE PROTEIN"/>
    <property type="match status" value="1"/>
</dbReference>
<dbReference type="Proteomes" id="UP001327560">
    <property type="component" value="Chromosome 8"/>
</dbReference>